<name>A0A074TDS1_9RHOB</name>
<dbReference type="GO" id="GO:0006310">
    <property type="term" value="P:DNA recombination"/>
    <property type="evidence" value="ECO:0007669"/>
    <property type="project" value="UniProtKB-KW"/>
</dbReference>
<dbReference type="GO" id="GO:0015074">
    <property type="term" value="P:DNA integration"/>
    <property type="evidence" value="ECO:0007669"/>
    <property type="project" value="InterPro"/>
</dbReference>
<dbReference type="AlphaFoldDB" id="A0A074TDS1"/>
<accession>A0A074TDS1</accession>
<keyword evidence="1" id="KW-0233">DNA recombination</keyword>
<evidence type="ECO:0008006" key="4">
    <source>
        <dbReference type="Google" id="ProtNLM"/>
    </source>
</evidence>
<dbReference type="SUPFAM" id="SSF56349">
    <property type="entry name" value="DNA breaking-rejoining enzymes"/>
    <property type="match status" value="1"/>
</dbReference>
<sequence length="105" mass="11763">SSADFCNNAHILPRNLSQPIGYDAGEKAFRAWRATLGERAQPYVLHGLRKLAIVRLAEAGCSDAQIQAITNQSPQMVAYYRKRASRKIMSKAAHKLAERTKHESR</sequence>
<proteinExistence type="predicted"/>
<evidence type="ECO:0000256" key="1">
    <source>
        <dbReference type="ARBA" id="ARBA00023172"/>
    </source>
</evidence>
<comment type="caution">
    <text evidence="2">The sequence shown here is derived from an EMBL/GenBank/DDBJ whole genome shotgun (WGS) entry which is preliminary data.</text>
</comment>
<reference evidence="2 3" key="1">
    <citation type="submission" date="2014-03" db="EMBL/GenBank/DDBJ databases">
        <title>The draft genome sequence of Thioclava dalianensis DLFJ1-1.</title>
        <authorList>
            <person name="Lai Q."/>
            <person name="Shao Z."/>
        </authorList>
    </citation>
    <scope>NUCLEOTIDE SEQUENCE [LARGE SCALE GENOMIC DNA]</scope>
    <source>
        <strain evidence="2 3">DLFJ1-1</strain>
    </source>
</reference>
<feature type="non-terminal residue" evidence="2">
    <location>
        <position position="1"/>
    </location>
</feature>
<dbReference type="InterPro" id="IPR013762">
    <property type="entry name" value="Integrase-like_cat_sf"/>
</dbReference>
<organism evidence="2 3">
    <name type="scientific">Thioclava dalianensis</name>
    <dbReference type="NCBI Taxonomy" id="1185766"/>
    <lineage>
        <taxon>Bacteria</taxon>
        <taxon>Pseudomonadati</taxon>
        <taxon>Pseudomonadota</taxon>
        <taxon>Alphaproteobacteria</taxon>
        <taxon>Rhodobacterales</taxon>
        <taxon>Paracoccaceae</taxon>
        <taxon>Thioclava</taxon>
    </lineage>
</organism>
<gene>
    <name evidence="2" type="ORF">DL1_12560</name>
</gene>
<dbReference type="Gene3D" id="1.10.443.10">
    <property type="entry name" value="Intergrase catalytic core"/>
    <property type="match status" value="1"/>
</dbReference>
<keyword evidence="3" id="KW-1185">Reference proteome</keyword>
<protein>
    <recommendedName>
        <fullName evidence="4">Integrase</fullName>
    </recommendedName>
</protein>
<evidence type="ECO:0000313" key="2">
    <source>
        <dbReference type="EMBL" id="KEP68295.1"/>
    </source>
</evidence>
<dbReference type="Proteomes" id="UP000027725">
    <property type="component" value="Unassembled WGS sequence"/>
</dbReference>
<dbReference type="eggNOG" id="COG0582">
    <property type="taxonomic scope" value="Bacteria"/>
</dbReference>
<dbReference type="InterPro" id="IPR011010">
    <property type="entry name" value="DNA_brk_join_enz"/>
</dbReference>
<evidence type="ECO:0000313" key="3">
    <source>
        <dbReference type="Proteomes" id="UP000027725"/>
    </source>
</evidence>
<dbReference type="EMBL" id="JHEH01000038">
    <property type="protein sequence ID" value="KEP68295.1"/>
    <property type="molecule type" value="Genomic_DNA"/>
</dbReference>
<dbReference type="GO" id="GO:0003677">
    <property type="term" value="F:DNA binding"/>
    <property type="evidence" value="ECO:0007669"/>
    <property type="project" value="InterPro"/>
</dbReference>